<proteinExistence type="predicted"/>
<comment type="caution">
    <text evidence="1">The sequence shown here is derived from an EMBL/GenBank/DDBJ whole genome shotgun (WGS) entry which is preliminary data.</text>
</comment>
<organism evidence="1 2">
    <name type="scientific">Pseudorhodoferax soli</name>
    <dbReference type="NCBI Taxonomy" id="545864"/>
    <lineage>
        <taxon>Bacteria</taxon>
        <taxon>Pseudomonadati</taxon>
        <taxon>Pseudomonadota</taxon>
        <taxon>Betaproteobacteria</taxon>
        <taxon>Burkholderiales</taxon>
        <taxon>Comamonadaceae</taxon>
    </lineage>
</organism>
<dbReference type="EMBL" id="QPJK01000008">
    <property type="protein sequence ID" value="RCW68128.1"/>
    <property type="molecule type" value="Genomic_DNA"/>
</dbReference>
<dbReference type="OrthoDB" id="9110500at2"/>
<name>A0A368XM60_9BURK</name>
<dbReference type="Proteomes" id="UP000252884">
    <property type="component" value="Unassembled WGS sequence"/>
</dbReference>
<gene>
    <name evidence="1" type="ORF">DES41_108310</name>
</gene>
<evidence type="ECO:0000313" key="2">
    <source>
        <dbReference type="Proteomes" id="UP000252884"/>
    </source>
</evidence>
<dbReference type="AlphaFoldDB" id="A0A368XM60"/>
<sequence>MPKLNGVPSNDYVPIELRNDGLYEFTCTNGHRALTVLQEQKFEILFEIGAYAILDGYYREAVSSFSAALERFYEFSLSVFCMKAGVQDEEWSKSWKIVAAQSERQFGAFVFLHSAILGTSPSVPAGKWREFRNDVVHKGRIPTRHEALEYGEVVRLLLQSGTATIRENFQEQMHQAIFKHLKASSAGAPIGVQVATMSTTTTVSLTRAAAAEKKMPEVLEDLRTRRPIVG</sequence>
<evidence type="ECO:0000313" key="1">
    <source>
        <dbReference type="EMBL" id="RCW68128.1"/>
    </source>
</evidence>
<keyword evidence="2" id="KW-1185">Reference proteome</keyword>
<protein>
    <submittedName>
        <fullName evidence="1">Uncharacterized protein</fullName>
    </submittedName>
</protein>
<reference evidence="1 2" key="1">
    <citation type="submission" date="2018-07" db="EMBL/GenBank/DDBJ databases">
        <title>Genomic Encyclopedia of Type Strains, Phase IV (KMG-IV): sequencing the most valuable type-strain genomes for metagenomic binning, comparative biology and taxonomic classification.</title>
        <authorList>
            <person name="Goeker M."/>
        </authorList>
    </citation>
    <scope>NUCLEOTIDE SEQUENCE [LARGE SCALE GENOMIC DNA]</scope>
    <source>
        <strain evidence="1 2">DSM 21634</strain>
    </source>
</reference>
<accession>A0A368XM60</accession>
<dbReference type="RefSeq" id="WP_147282969.1">
    <property type="nucleotide sequence ID" value="NZ_QPJK01000008.1"/>
</dbReference>